<dbReference type="EMBL" id="DS547188">
    <property type="protein sequence ID" value="EDQ98855.1"/>
    <property type="molecule type" value="Genomic_DNA"/>
</dbReference>
<evidence type="ECO:0000313" key="1">
    <source>
        <dbReference type="EMBL" id="EDQ98855.1"/>
    </source>
</evidence>
<dbReference type="GO" id="GO:0016740">
    <property type="term" value="F:transferase activity"/>
    <property type="evidence" value="ECO:0007669"/>
    <property type="project" value="UniProtKB-KW"/>
</dbReference>
<dbReference type="HOGENOM" id="CLU_2758223_0_0_1"/>
<reference evidence="1 2" key="1">
    <citation type="journal article" date="2008" name="Nature">
        <title>The genome of Laccaria bicolor provides insights into mycorrhizal symbiosis.</title>
        <authorList>
            <person name="Martin F."/>
            <person name="Aerts A."/>
            <person name="Ahren D."/>
            <person name="Brun A."/>
            <person name="Danchin E.G.J."/>
            <person name="Duchaussoy F."/>
            <person name="Gibon J."/>
            <person name="Kohler A."/>
            <person name="Lindquist E."/>
            <person name="Pereda V."/>
            <person name="Salamov A."/>
            <person name="Shapiro H.J."/>
            <person name="Wuyts J."/>
            <person name="Blaudez D."/>
            <person name="Buee M."/>
            <person name="Brokstein P."/>
            <person name="Canbaeck B."/>
            <person name="Cohen D."/>
            <person name="Courty P.E."/>
            <person name="Coutinho P.M."/>
            <person name="Delaruelle C."/>
            <person name="Detter J.C."/>
            <person name="Deveau A."/>
            <person name="DiFazio S."/>
            <person name="Duplessis S."/>
            <person name="Fraissinet-Tachet L."/>
            <person name="Lucic E."/>
            <person name="Frey-Klett P."/>
            <person name="Fourrey C."/>
            <person name="Feussner I."/>
            <person name="Gay G."/>
            <person name="Grimwood J."/>
            <person name="Hoegger P.J."/>
            <person name="Jain P."/>
            <person name="Kilaru S."/>
            <person name="Labbe J."/>
            <person name="Lin Y.C."/>
            <person name="Legue V."/>
            <person name="Le Tacon F."/>
            <person name="Marmeisse R."/>
            <person name="Melayah D."/>
            <person name="Montanini B."/>
            <person name="Muratet M."/>
            <person name="Nehls U."/>
            <person name="Niculita-Hirzel H."/>
            <person name="Oudot-Le Secq M.P."/>
            <person name="Peter M."/>
            <person name="Quesneville H."/>
            <person name="Rajashekar B."/>
            <person name="Reich M."/>
            <person name="Rouhier N."/>
            <person name="Schmutz J."/>
            <person name="Yin T."/>
            <person name="Chalot M."/>
            <person name="Henrissat B."/>
            <person name="Kuees U."/>
            <person name="Lucas S."/>
            <person name="Van de Peer Y."/>
            <person name="Podila G.K."/>
            <person name="Polle A."/>
            <person name="Pukkila P.J."/>
            <person name="Richardson P.M."/>
            <person name="Rouze P."/>
            <person name="Sanders I.R."/>
            <person name="Stajich J.E."/>
            <person name="Tunlid A."/>
            <person name="Tuskan G."/>
            <person name="Grigoriev I.V."/>
        </authorList>
    </citation>
    <scope>NUCLEOTIDE SEQUENCE [LARGE SCALE GENOMIC DNA]</scope>
    <source>
        <strain evidence="2">S238N-H82 / ATCC MYA-4686</strain>
    </source>
</reference>
<protein>
    <submittedName>
        <fullName evidence="1">Glycosyltransferase family 69 protein</fullName>
    </submittedName>
</protein>
<evidence type="ECO:0000313" key="2">
    <source>
        <dbReference type="Proteomes" id="UP000001194"/>
    </source>
</evidence>
<gene>
    <name evidence="1" type="ORF">LACBIDRAFT_318622</name>
</gene>
<keyword evidence="1" id="KW-0808">Transferase</keyword>
<dbReference type="AlphaFoldDB" id="B0E2S3"/>
<dbReference type="Proteomes" id="UP000001194">
    <property type="component" value="Unassembled WGS sequence"/>
</dbReference>
<dbReference type="RefSeq" id="XP_001890490.1">
    <property type="nucleotide sequence ID" value="XM_001890455.1"/>
</dbReference>
<keyword evidence="2" id="KW-1185">Reference proteome</keyword>
<accession>B0E2S3</accession>
<proteinExistence type="predicted"/>
<sequence>MCLIIWCWGWDSAGDLEGPDVDTIWERMLTKSMMAGSVVVKHDWGLLCFRCSCVVMPCSLQLRSSLVQQL</sequence>
<organism evidence="2">
    <name type="scientific">Laccaria bicolor (strain S238N-H82 / ATCC MYA-4686)</name>
    <name type="common">Bicoloured deceiver</name>
    <name type="synonym">Laccaria laccata var. bicolor</name>
    <dbReference type="NCBI Taxonomy" id="486041"/>
    <lineage>
        <taxon>Eukaryota</taxon>
        <taxon>Fungi</taxon>
        <taxon>Dikarya</taxon>
        <taxon>Basidiomycota</taxon>
        <taxon>Agaricomycotina</taxon>
        <taxon>Agaricomycetes</taxon>
        <taxon>Agaricomycetidae</taxon>
        <taxon>Agaricales</taxon>
        <taxon>Agaricineae</taxon>
        <taxon>Hydnangiaceae</taxon>
        <taxon>Laccaria</taxon>
    </lineage>
</organism>
<dbReference type="OrthoDB" id="3360383at2759"/>
<name>B0E2S3_LACBS</name>
<dbReference type="GeneID" id="6086145"/>
<dbReference type="InParanoid" id="B0E2S3"/>
<dbReference type="KEGG" id="lbc:LACBIDRAFT_318622"/>